<dbReference type="AlphaFoldDB" id="A0A9P7DSQ1"/>
<evidence type="ECO:0000313" key="2">
    <source>
        <dbReference type="Proteomes" id="UP000719766"/>
    </source>
</evidence>
<comment type="caution">
    <text evidence="1">The sequence shown here is derived from an EMBL/GenBank/DDBJ whole genome shotgun (WGS) entry which is preliminary data.</text>
</comment>
<reference evidence="1" key="1">
    <citation type="journal article" date="2020" name="New Phytol.">
        <title>Comparative genomics reveals dynamic genome evolution in host specialist ectomycorrhizal fungi.</title>
        <authorList>
            <person name="Lofgren L.A."/>
            <person name="Nguyen N.H."/>
            <person name="Vilgalys R."/>
            <person name="Ruytinx J."/>
            <person name="Liao H.L."/>
            <person name="Branco S."/>
            <person name="Kuo A."/>
            <person name="LaButti K."/>
            <person name="Lipzen A."/>
            <person name="Andreopoulos W."/>
            <person name="Pangilinan J."/>
            <person name="Riley R."/>
            <person name="Hundley H."/>
            <person name="Na H."/>
            <person name="Barry K."/>
            <person name="Grigoriev I.V."/>
            <person name="Stajich J.E."/>
            <person name="Kennedy P.G."/>
        </authorList>
    </citation>
    <scope>NUCLEOTIDE SEQUENCE</scope>
    <source>
        <strain evidence="1">S12</strain>
    </source>
</reference>
<proteinExistence type="predicted"/>
<dbReference type="Proteomes" id="UP000719766">
    <property type="component" value="Unassembled WGS sequence"/>
</dbReference>
<dbReference type="OrthoDB" id="2691312at2759"/>
<dbReference type="RefSeq" id="XP_041165367.1">
    <property type="nucleotide sequence ID" value="XM_041305817.1"/>
</dbReference>
<accession>A0A9P7DSQ1</accession>
<evidence type="ECO:0000313" key="1">
    <source>
        <dbReference type="EMBL" id="KAG1802175.1"/>
    </source>
</evidence>
<organism evidence="1 2">
    <name type="scientific">Suillus plorans</name>
    <dbReference type="NCBI Taxonomy" id="116603"/>
    <lineage>
        <taxon>Eukaryota</taxon>
        <taxon>Fungi</taxon>
        <taxon>Dikarya</taxon>
        <taxon>Basidiomycota</taxon>
        <taxon>Agaricomycotina</taxon>
        <taxon>Agaricomycetes</taxon>
        <taxon>Agaricomycetidae</taxon>
        <taxon>Boletales</taxon>
        <taxon>Suillineae</taxon>
        <taxon>Suillaceae</taxon>
        <taxon>Suillus</taxon>
    </lineage>
</organism>
<keyword evidence="2" id="KW-1185">Reference proteome</keyword>
<gene>
    <name evidence="1" type="ORF">HD556DRAFT_1438212</name>
</gene>
<dbReference type="EMBL" id="JABBWE010000006">
    <property type="protein sequence ID" value="KAG1802175.1"/>
    <property type="molecule type" value="Genomic_DNA"/>
</dbReference>
<protein>
    <submittedName>
        <fullName evidence="1">Uncharacterized protein</fullName>
    </submittedName>
</protein>
<sequence>MDNRSISEVESELDQVKQKLSTTEDTVAYLSDKMMTYRYRWLEEYYRADNLKHHMPSDVCLPIIPQIAEGAPSPGLSPEFLEWDLEDEQPALPVRMGFCTPLNIFGLVRQCFSKLPSHNPEEYVTITDLSFIQGSHQANNEPPSPVTSNSDSQYLPYPNRSSFKLGDWYWNQGVQKSQGDYKKLMDILGSSTFKATDISSTNWKKINAQLGLNDYDKGDEEEWEDKDAGWKRSPVSIKVLFSCTTEVPGPRFIMQRIYIIAPL</sequence>
<name>A0A9P7DSQ1_9AGAM</name>
<dbReference type="GeneID" id="64599581"/>